<proteinExistence type="predicted"/>
<name>A0A8E2QVC0_9MOLU</name>
<organism evidence="1 4">
    <name type="scientific">Entomoplasma ellychniae</name>
    <dbReference type="NCBI Taxonomy" id="2114"/>
    <lineage>
        <taxon>Bacteria</taxon>
        <taxon>Bacillati</taxon>
        <taxon>Mycoplasmatota</taxon>
        <taxon>Mollicutes</taxon>
        <taxon>Entomoplasmatales</taxon>
        <taxon>Entomoplasmataceae</taxon>
        <taxon>Entomoplasma</taxon>
    </lineage>
</organism>
<accession>A0A8E2QVC0</accession>
<protein>
    <submittedName>
        <fullName evidence="1">Uncharacterized protein</fullName>
    </submittedName>
</protein>
<reference evidence="1 4" key="1">
    <citation type="submission" date="2017-11" db="EMBL/GenBank/DDBJ databases">
        <title>Genome sequence of Entomoplasma ellychniae ELCN-1 (ATCC 43707).</title>
        <authorList>
            <person name="Lo W.-S."/>
            <person name="Gasparich G.E."/>
            <person name="Kuo C.-H."/>
        </authorList>
    </citation>
    <scope>NUCLEOTIDE SEQUENCE [LARGE SCALE GENOMIC DNA]</scope>
    <source>
        <strain evidence="1 4">ELCN-1</strain>
    </source>
</reference>
<dbReference type="RefSeq" id="WP_181021025.1">
    <property type="nucleotide sequence ID" value="NZ_PHND01000001.1"/>
</dbReference>
<evidence type="ECO:0000313" key="2">
    <source>
        <dbReference type="EMBL" id="PPE04612.1"/>
    </source>
</evidence>
<gene>
    <name evidence="1" type="ORF">EELLY_v1c00300</name>
    <name evidence="2" type="ORF">EELLY_v1c02920</name>
    <name evidence="3" type="ORF">EELLY_v1c03630</name>
</gene>
<comment type="caution">
    <text evidence="1">The sequence shown here is derived from an EMBL/GenBank/DDBJ whole genome shotgun (WGS) entry which is preliminary data.</text>
</comment>
<dbReference type="Proteomes" id="UP000239010">
    <property type="component" value="Unassembled WGS sequence"/>
</dbReference>
<dbReference type="EMBL" id="PHND01000001">
    <property type="protein sequence ID" value="PPE04683.1"/>
    <property type="molecule type" value="Genomic_DNA"/>
</dbReference>
<evidence type="ECO:0000313" key="4">
    <source>
        <dbReference type="Proteomes" id="UP000239010"/>
    </source>
</evidence>
<dbReference type="EMBL" id="PHND01000001">
    <property type="protein sequence ID" value="PPE04612.1"/>
    <property type="molecule type" value="Genomic_DNA"/>
</dbReference>
<dbReference type="AlphaFoldDB" id="A0A8E2QVC0"/>
<keyword evidence="4" id="KW-1185">Reference proteome</keyword>
<dbReference type="EMBL" id="PHND01000001">
    <property type="protein sequence ID" value="PPE04356.1"/>
    <property type="molecule type" value="Genomic_DNA"/>
</dbReference>
<evidence type="ECO:0000313" key="1">
    <source>
        <dbReference type="EMBL" id="PPE04356.1"/>
    </source>
</evidence>
<evidence type="ECO:0000313" key="3">
    <source>
        <dbReference type="EMBL" id="PPE04683.1"/>
    </source>
</evidence>
<sequence>MKPIQVNEIDYCKNCKQEVEDDAKFLLENEQWLEFYCIECYEDRLEEWIKSKN</sequence>